<dbReference type="SMART" id="SM00220">
    <property type="entry name" value="S_TKc"/>
    <property type="match status" value="1"/>
</dbReference>
<keyword evidence="2 3" id="KW-0067">ATP-binding</keyword>
<accession>A0A8S1UBW7</accession>
<dbReference type="PANTHER" id="PTHR44167">
    <property type="entry name" value="OVARIAN-SPECIFIC SERINE/THREONINE-PROTEIN KINASE LOK-RELATED"/>
    <property type="match status" value="1"/>
</dbReference>
<feature type="compositionally biased region" description="Low complexity" evidence="4">
    <location>
        <begin position="450"/>
        <end position="482"/>
    </location>
</feature>
<proteinExistence type="predicted"/>
<dbReference type="GO" id="GO:0044773">
    <property type="term" value="P:mitotic DNA damage checkpoint signaling"/>
    <property type="evidence" value="ECO:0007669"/>
    <property type="project" value="TreeGrafter"/>
</dbReference>
<dbReference type="InterPro" id="IPR008271">
    <property type="entry name" value="Ser/Thr_kinase_AS"/>
</dbReference>
<protein>
    <recommendedName>
        <fullName evidence="5">Protein kinase domain-containing protein</fullName>
    </recommendedName>
</protein>
<evidence type="ECO:0000313" key="6">
    <source>
        <dbReference type="EMBL" id="CAD8161647.1"/>
    </source>
</evidence>
<dbReference type="EMBL" id="CAJJDO010000036">
    <property type="protein sequence ID" value="CAD8161647.1"/>
    <property type="molecule type" value="Genomic_DNA"/>
</dbReference>
<evidence type="ECO:0000256" key="3">
    <source>
        <dbReference type="PROSITE-ProRule" id="PRU10141"/>
    </source>
</evidence>
<dbReference type="InterPro" id="IPR017441">
    <property type="entry name" value="Protein_kinase_ATP_BS"/>
</dbReference>
<evidence type="ECO:0000256" key="2">
    <source>
        <dbReference type="ARBA" id="ARBA00022840"/>
    </source>
</evidence>
<dbReference type="GO" id="GO:0005524">
    <property type="term" value="F:ATP binding"/>
    <property type="evidence" value="ECO:0007669"/>
    <property type="project" value="UniProtKB-UniRule"/>
</dbReference>
<feature type="region of interest" description="Disordered" evidence="4">
    <location>
        <begin position="450"/>
        <end position="500"/>
    </location>
</feature>
<dbReference type="OrthoDB" id="4062651at2759"/>
<dbReference type="GO" id="GO:0005737">
    <property type="term" value="C:cytoplasm"/>
    <property type="evidence" value="ECO:0007669"/>
    <property type="project" value="TreeGrafter"/>
</dbReference>
<dbReference type="Proteomes" id="UP000689195">
    <property type="component" value="Unassembled WGS sequence"/>
</dbReference>
<dbReference type="PROSITE" id="PS00107">
    <property type="entry name" value="PROTEIN_KINASE_ATP"/>
    <property type="match status" value="1"/>
</dbReference>
<keyword evidence="7" id="KW-1185">Reference proteome</keyword>
<feature type="compositionally biased region" description="Polar residues" evidence="4">
    <location>
        <begin position="483"/>
        <end position="498"/>
    </location>
</feature>
<feature type="domain" description="Protein kinase" evidence="5">
    <location>
        <begin position="129"/>
        <end position="390"/>
    </location>
</feature>
<dbReference type="AlphaFoldDB" id="A0A8S1UBW7"/>
<name>A0A8S1UBW7_9CILI</name>
<keyword evidence="1 3" id="KW-0547">Nucleotide-binding</keyword>
<comment type="caution">
    <text evidence="6">The sequence shown here is derived from an EMBL/GenBank/DDBJ whole genome shotgun (WGS) entry which is preliminary data.</text>
</comment>
<feature type="binding site" evidence="3">
    <location>
        <position position="158"/>
    </location>
    <ligand>
        <name>ATP</name>
        <dbReference type="ChEBI" id="CHEBI:30616"/>
    </ligand>
</feature>
<dbReference type="FunFam" id="3.30.200.20:FF:000042">
    <property type="entry name" value="Aurora kinase A"/>
    <property type="match status" value="1"/>
</dbReference>
<sequence>MNTEIASFFDNPDVMTKTPPLWQTLNQDIYDNDNIVFQQDCYKIAKKSKQLRPITIQLGNEHIYCINKDTMFQLQITVAMMNIIKHDQHGNIIRLSRNGKYIDLKLEDYTTLKNLLNYRCLQSTFHDEFGVTKMIGKGSFAKVYLATKKSTGINYAVKAFNKEFMLEQFKGRESLENEIKVMRRLNQENLVKLHEVYETQNSIYFILDILKGGELLSRVKSQPLSAPNLQKLMYNLMKALCHLHSKKCIHRDLKPENLLLKEKDNDTDVVIADFGLACFLNEDILFKRCGTPGFVAPEILIYKEGDPFYDEKCDVFSAGVIFYILLTGRQPFQGTDYKAILRANKNCEINYNLKQIQTAPLQLVDLLKKMLYPEPKGRVSSEDCLKHPYFKEIFKEQDLIDVQESLREYEKDFVYGLGKQQGPPSQVGSMQLQQRQPALNGRIDTMGSFSNVSNNGSVTRLDQKPQPQQSKFSQFSQSMKQQLNQDANSPVAKKSNQSDLRKTALKNSFQQQINQMSKDDDCVNEEASHLEDAISKLNAQTPKMGLKKASSYKVQKSTME</sequence>
<dbReference type="InterPro" id="IPR000719">
    <property type="entry name" value="Prot_kinase_dom"/>
</dbReference>
<dbReference type="GO" id="GO:0004674">
    <property type="term" value="F:protein serine/threonine kinase activity"/>
    <property type="evidence" value="ECO:0007669"/>
    <property type="project" value="TreeGrafter"/>
</dbReference>
<organism evidence="6 7">
    <name type="scientific">Paramecium pentaurelia</name>
    <dbReference type="NCBI Taxonomy" id="43138"/>
    <lineage>
        <taxon>Eukaryota</taxon>
        <taxon>Sar</taxon>
        <taxon>Alveolata</taxon>
        <taxon>Ciliophora</taxon>
        <taxon>Intramacronucleata</taxon>
        <taxon>Oligohymenophorea</taxon>
        <taxon>Peniculida</taxon>
        <taxon>Parameciidae</taxon>
        <taxon>Paramecium</taxon>
    </lineage>
</organism>
<dbReference type="Pfam" id="PF00069">
    <property type="entry name" value="Pkinase"/>
    <property type="match status" value="1"/>
</dbReference>
<evidence type="ECO:0000313" key="7">
    <source>
        <dbReference type="Proteomes" id="UP000689195"/>
    </source>
</evidence>
<evidence type="ECO:0000259" key="5">
    <source>
        <dbReference type="PROSITE" id="PS50011"/>
    </source>
</evidence>
<dbReference type="PROSITE" id="PS00108">
    <property type="entry name" value="PROTEIN_KINASE_ST"/>
    <property type="match status" value="1"/>
</dbReference>
<dbReference type="PANTHER" id="PTHR44167:SF18">
    <property type="entry name" value="PROTEIN KINASE DOMAIN-CONTAINING PROTEIN"/>
    <property type="match status" value="1"/>
</dbReference>
<dbReference type="PROSITE" id="PS50011">
    <property type="entry name" value="PROTEIN_KINASE_DOM"/>
    <property type="match status" value="1"/>
</dbReference>
<gene>
    <name evidence="6" type="ORF">PPENT_87.1.T0360291</name>
</gene>
<evidence type="ECO:0000256" key="1">
    <source>
        <dbReference type="ARBA" id="ARBA00022741"/>
    </source>
</evidence>
<reference evidence="6" key="1">
    <citation type="submission" date="2021-01" db="EMBL/GenBank/DDBJ databases">
        <authorList>
            <consortium name="Genoscope - CEA"/>
            <person name="William W."/>
        </authorList>
    </citation>
    <scope>NUCLEOTIDE SEQUENCE</scope>
</reference>
<evidence type="ECO:0000256" key="4">
    <source>
        <dbReference type="SAM" id="MobiDB-lite"/>
    </source>
</evidence>
<dbReference type="GO" id="GO:0005634">
    <property type="term" value="C:nucleus"/>
    <property type="evidence" value="ECO:0007669"/>
    <property type="project" value="TreeGrafter"/>
</dbReference>